<dbReference type="InterPro" id="IPR002083">
    <property type="entry name" value="MATH/TRAF_dom"/>
</dbReference>
<dbReference type="InterPro" id="IPR008974">
    <property type="entry name" value="TRAF-like"/>
</dbReference>
<dbReference type="Gene3D" id="2.60.210.10">
    <property type="entry name" value="Apoptosis, Tumor Necrosis Factor Receptor Associated Protein 2, Chain A"/>
    <property type="match status" value="1"/>
</dbReference>
<protein>
    <recommendedName>
        <fullName evidence="2">MATH domain-containing protein</fullName>
    </recommendedName>
</protein>
<dbReference type="EnsemblMetazoa" id="XM_019914158.1">
    <property type="protein sequence ID" value="XP_019769717.1"/>
    <property type="gene ID" value="LOC109544114"/>
</dbReference>
<reference evidence="3" key="2">
    <citation type="submission" date="2024-08" db="UniProtKB">
        <authorList>
            <consortium name="EnsemblMetazoa"/>
        </authorList>
    </citation>
    <scope>IDENTIFICATION</scope>
</reference>
<reference evidence="4" key="1">
    <citation type="journal article" date="2013" name="Genome Biol.">
        <title>Draft genome of the mountain pine beetle, Dendroctonus ponderosae Hopkins, a major forest pest.</title>
        <authorList>
            <person name="Keeling C.I."/>
            <person name="Yuen M.M."/>
            <person name="Liao N.Y."/>
            <person name="Docking T.R."/>
            <person name="Chan S.K."/>
            <person name="Taylor G.A."/>
            <person name="Palmquist D.L."/>
            <person name="Jackman S.D."/>
            <person name="Nguyen A."/>
            <person name="Li M."/>
            <person name="Henderson H."/>
            <person name="Janes J.K."/>
            <person name="Zhao Y."/>
            <person name="Pandoh P."/>
            <person name="Moore R."/>
            <person name="Sperling F.A."/>
            <person name="Huber D.P."/>
            <person name="Birol I."/>
            <person name="Jones S.J."/>
            <person name="Bohlmann J."/>
        </authorList>
    </citation>
    <scope>NUCLEOTIDE SEQUENCE</scope>
</reference>
<keyword evidence="1" id="KW-0175">Coiled coil</keyword>
<evidence type="ECO:0000256" key="1">
    <source>
        <dbReference type="SAM" id="Coils"/>
    </source>
</evidence>
<evidence type="ECO:0000313" key="4">
    <source>
        <dbReference type="Proteomes" id="UP000019118"/>
    </source>
</evidence>
<dbReference type="SUPFAM" id="SSF49599">
    <property type="entry name" value="TRAF domain-like"/>
    <property type="match status" value="2"/>
</dbReference>
<proteinExistence type="predicted"/>
<evidence type="ECO:0000259" key="2">
    <source>
        <dbReference type="Pfam" id="PF22486"/>
    </source>
</evidence>
<accession>A0AAR5Q916</accession>
<organism evidence="3 4">
    <name type="scientific">Dendroctonus ponderosae</name>
    <name type="common">Mountain pine beetle</name>
    <dbReference type="NCBI Taxonomy" id="77166"/>
    <lineage>
        <taxon>Eukaryota</taxon>
        <taxon>Metazoa</taxon>
        <taxon>Ecdysozoa</taxon>
        <taxon>Arthropoda</taxon>
        <taxon>Hexapoda</taxon>
        <taxon>Insecta</taxon>
        <taxon>Pterygota</taxon>
        <taxon>Neoptera</taxon>
        <taxon>Endopterygota</taxon>
        <taxon>Coleoptera</taxon>
        <taxon>Polyphaga</taxon>
        <taxon>Cucujiformia</taxon>
        <taxon>Curculionidae</taxon>
        <taxon>Scolytinae</taxon>
        <taxon>Dendroctonus</taxon>
    </lineage>
</organism>
<dbReference type="Proteomes" id="UP000019118">
    <property type="component" value="Unassembled WGS sequence"/>
</dbReference>
<dbReference type="PANTHER" id="PTHR10131:SF138">
    <property type="entry name" value="RE66324P"/>
    <property type="match status" value="1"/>
</dbReference>
<dbReference type="InterPro" id="IPR013083">
    <property type="entry name" value="Znf_RING/FYVE/PHD"/>
</dbReference>
<dbReference type="Gene3D" id="3.30.40.10">
    <property type="entry name" value="Zinc/RING finger domain, C3HC4 (zinc finger)"/>
    <property type="match status" value="1"/>
</dbReference>
<feature type="domain" description="MATH" evidence="2">
    <location>
        <begin position="340"/>
        <end position="481"/>
    </location>
</feature>
<name>A0AAR5Q916_DENPD</name>
<keyword evidence="4" id="KW-1185">Reference proteome</keyword>
<sequence>MSNNRRPFTCYFCNELIKTETEMGHSTLCSKVLIPCPFKCGSYIQRADLAKHKAECNNNFRKSANLDVDKVPSNGTFNAYSLDRNGKTTLNHPKLQEEIVKLHKRFSSLETEVASLNQTQSNASLNSATTASALGNIEDMRSTLKQHSLSIQKANYFNGFISEWKKNVDSQITALKSSLSSADILKTESAKKWEFVQEKLIHLQNLQMDLSLLKQTLFKDSSHFRKTQMDFATNLEDIRTTFNQQIASFENMWHQQTSVIQEAIRNISDVRQAIDEQKAKYAALVFELRTVSQISSEASQKIEIMERDFGKVQQELNQMKVNVEILEDLGSSDSSTYQRLVWRITEVESKLQKAKESDIVLKSPIFYTHRYGYKIRILLYINGLNKWKGRYALACIHVLKGKYDPLLTWPCIIEGQISLRDLTETSQKKNFIKCIKTKRSSGDEDEDEPQESSPTYIFMPHSVMLKANYTKNDRLFLDVNISENQTRHETSL</sequence>
<dbReference type="Pfam" id="PF22486">
    <property type="entry name" value="MATH_2"/>
    <property type="match status" value="1"/>
</dbReference>
<evidence type="ECO:0000313" key="3">
    <source>
        <dbReference type="EnsemblMetazoa" id="XP_019769717.1"/>
    </source>
</evidence>
<dbReference type="AlphaFoldDB" id="A0AAR5Q916"/>
<feature type="coiled-coil region" evidence="1">
    <location>
        <begin position="260"/>
        <end position="357"/>
    </location>
</feature>
<dbReference type="PANTHER" id="PTHR10131">
    <property type="entry name" value="TNF RECEPTOR ASSOCIATED FACTOR"/>
    <property type="match status" value="1"/>
</dbReference>